<dbReference type="Pfam" id="PF13419">
    <property type="entry name" value="HAD_2"/>
    <property type="match status" value="1"/>
</dbReference>
<dbReference type="Gene3D" id="3.40.50.1000">
    <property type="entry name" value="HAD superfamily/HAD-like"/>
    <property type="match status" value="1"/>
</dbReference>
<dbReference type="GO" id="GO:0016791">
    <property type="term" value="F:phosphatase activity"/>
    <property type="evidence" value="ECO:0007669"/>
    <property type="project" value="TreeGrafter"/>
</dbReference>
<dbReference type="SUPFAM" id="SSF56784">
    <property type="entry name" value="HAD-like"/>
    <property type="match status" value="1"/>
</dbReference>
<evidence type="ECO:0000313" key="2">
    <source>
        <dbReference type="Proteomes" id="UP001431783"/>
    </source>
</evidence>
<dbReference type="InterPro" id="IPR023198">
    <property type="entry name" value="PGP-like_dom2"/>
</dbReference>
<dbReference type="InterPro" id="IPR023214">
    <property type="entry name" value="HAD_sf"/>
</dbReference>
<gene>
    <name evidence="1" type="ORF">WA026_021855</name>
</gene>
<dbReference type="InterPro" id="IPR036412">
    <property type="entry name" value="HAD-like_sf"/>
</dbReference>
<reference evidence="1 2" key="1">
    <citation type="submission" date="2023-03" db="EMBL/GenBank/DDBJ databases">
        <title>Genome insight into feeding habits of ladybird beetles.</title>
        <authorList>
            <person name="Li H.-S."/>
            <person name="Huang Y.-H."/>
            <person name="Pang H."/>
        </authorList>
    </citation>
    <scope>NUCLEOTIDE SEQUENCE [LARGE SCALE GENOMIC DNA]</scope>
    <source>
        <strain evidence="1">SYSU_2023b</strain>
        <tissue evidence="1">Whole body</tissue>
    </source>
</reference>
<dbReference type="InterPro" id="IPR041492">
    <property type="entry name" value="HAD_2"/>
</dbReference>
<accession>A0AAW1UMU2</accession>
<evidence type="ECO:0000313" key="1">
    <source>
        <dbReference type="EMBL" id="KAK9882508.1"/>
    </source>
</evidence>
<dbReference type="AlphaFoldDB" id="A0AAW1UMU2"/>
<sequence length="224" mass="25812">MINVPTSIKICVDSLINELTLLSHNKCQHFNCSQFVHNIVVLTVNLNSTTNMTFSNKTFKHVTHVIFDMDGLLLDTESLYAQAFKNILKKYNKTFKKEYQMEVMGTNTDVVSKYFVDTLQLPMSYQEFTAAKEVEMTLLLPSCIFMPDTEIHYRKAISLIAQSFNKMYTPKIMGKVVGTPETETCRIAIREMNLPLEIEQFRNIFVKLAHNNMNNVPLLTGYFL</sequence>
<dbReference type="Gene3D" id="1.10.150.240">
    <property type="entry name" value="Putative phosphatase, domain 2"/>
    <property type="match status" value="2"/>
</dbReference>
<keyword evidence="2" id="KW-1185">Reference proteome</keyword>
<dbReference type="PANTHER" id="PTHR18901">
    <property type="entry name" value="2-DEOXYGLUCOSE-6-PHOSPHATE PHOSPHATASE 2"/>
    <property type="match status" value="1"/>
</dbReference>
<dbReference type="EMBL" id="JARQZJ010000077">
    <property type="protein sequence ID" value="KAK9882508.1"/>
    <property type="molecule type" value="Genomic_DNA"/>
</dbReference>
<protein>
    <submittedName>
        <fullName evidence="1">Uncharacterized protein</fullName>
    </submittedName>
</protein>
<dbReference type="Proteomes" id="UP001431783">
    <property type="component" value="Unassembled WGS sequence"/>
</dbReference>
<proteinExistence type="predicted"/>
<dbReference type="PANTHER" id="PTHR18901:SF38">
    <property type="entry name" value="PSEUDOURIDINE-5'-PHOSPHATASE"/>
    <property type="match status" value="1"/>
</dbReference>
<name>A0AAW1UMU2_9CUCU</name>
<comment type="caution">
    <text evidence="1">The sequence shown here is derived from an EMBL/GenBank/DDBJ whole genome shotgun (WGS) entry which is preliminary data.</text>
</comment>
<organism evidence="1 2">
    <name type="scientific">Henosepilachna vigintioctopunctata</name>
    <dbReference type="NCBI Taxonomy" id="420089"/>
    <lineage>
        <taxon>Eukaryota</taxon>
        <taxon>Metazoa</taxon>
        <taxon>Ecdysozoa</taxon>
        <taxon>Arthropoda</taxon>
        <taxon>Hexapoda</taxon>
        <taxon>Insecta</taxon>
        <taxon>Pterygota</taxon>
        <taxon>Neoptera</taxon>
        <taxon>Endopterygota</taxon>
        <taxon>Coleoptera</taxon>
        <taxon>Polyphaga</taxon>
        <taxon>Cucujiformia</taxon>
        <taxon>Coccinelloidea</taxon>
        <taxon>Coccinellidae</taxon>
        <taxon>Epilachninae</taxon>
        <taxon>Epilachnini</taxon>
        <taxon>Henosepilachna</taxon>
    </lineage>
</organism>